<gene>
    <name evidence="5" type="primary">rplE</name>
    <name evidence="9" type="ORF">A2846_00490</name>
</gene>
<evidence type="ECO:0000256" key="4">
    <source>
        <dbReference type="ARBA" id="ARBA00035245"/>
    </source>
</evidence>
<evidence type="ECO:0000256" key="2">
    <source>
        <dbReference type="ARBA" id="ARBA00022980"/>
    </source>
</evidence>
<comment type="similarity">
    <text evidence="1 5 6">Belongs to the universal ribosomal protein uL5 family.</text>
</comment>
<dbReference type="Proteomes" id="UP000176339">
    <property type="component" value="Unassembled WGS sequence"/>
</dbReference>
<dbReference type="InterPro" id="IPR022803">
    <property type="entry name" value="Ribosomal_uL5_dom_sf"/>
</dbReference>
<evidence type="ECO:0000259" key="8">
    <source>
        <dbReference type="Pfam" id="PF00673"/>
    </source>
</evidence>
<evidence type="ECO:0000256" key="3">
    <source>
        <dbReference type="ARBA" id="ARBA00023274"/>
    </source>
</evidence>
<dbReference type="InterPro" id="IPR031310">
    <property type="entry name" value="Ribosomal_uL5_N"/>
</dbReference>
<evidence type="ECO:0000256" key="6">
    <source>
        <dbReference type="RuleBase" id="RU003930"/>
    </source>
</evidence>
<proteinExistence type="inferred from homology"/>
<keyword evidence="5" id="KW-0694">RNA-binding</keyword>
<name>A0A1F5NY68_9BACT</name>
<dbReference type="Gene3D" id="3.30.1440.10">
    <property type="match status" value="1"/>
</dbReference>
<comment type="subunit">
    <text evidence="5">Part of the 50S ribosomal subunit; part of the 5S rRNA/L5/L18/L25 subcomplex. Contacts the 5S rRNA and the P site tRNA. Forms a bridge to the 30S subunit in the 70S ribosome.</text>
</comment>
<comment type="caution">
    <text evidence="9">The sequence shown here is derived from an EMBL/GenBank/DDBJ whole genome shotgun (WGS) entry which is preliminary data.</text>
</comment>
<dbReference type="GO" id="GO:1990904">
    <property type="term" value="C:ribonucleoprotein complex"/>
    <property type="evidence" value="ECO:0007669"/>
    <property type="project" value="UniProtKB-KW"/>
</dbReference>
<evidence type="ECO:0000256" key="5">
    <source>
        <dbReference type="HAMAP-Rule" id="MF_01333"/>
    </source>
</evidence>
<keyword evidence="2 5" id="KW-0689">Ribosomal protein</keyword>
<dbReference type="GO" id="GO:0005840">
    <property type="term" value="C:ribosome"/>
    <property type="evidence" value="ECO:0007669"/>
    <property type="project" value="UniProtKB-KW"/>
</dbReference>
<evidence type="ECO:0000313" key="10">
    <source>
        <dbReference type="Proteomes" id="UP000176339"/>
    </source>
</evidence>
<evidence type="ECO:0000313" key="9">
    <source>
        <dbReference type="EMBL" id="OGE82589.1"/>
    </source>
</evidence>
<reference evidence="9 10" key="1">
    <citation type="journal article" date="2016" name="Nat. Commun.">
        <title>Thousands of microbial genomes shed light on interconnected biogeochemical processes in an aquifer system.</title>
        <authorList>
            <person name="Anantharaman K."/>
            <person name="Brown C.T."/>
            <person name="Hug L.A."/>
            <person name="Sharon I."/>
            <person name="Castelle C.J."/>
            <person name="Probst A.J."/>
            <person name="Thomas B.C."/>
            <person name="Singh A."/>
            <person name="Wilkins M.J."/>
            <person name="Karaoz U."/>
            <person name="Brodie E.L."/>
            <person name="Williams K.H."/>
            <person name="Hubbard S.S."/>
            <person name="Banfield J.F."/>
        </authorList>
    </citation>
    <scope>NUCLEOTIDE SEQUENCE [LARGE SCALE GENOMIC DNA]</scope>
</reference>
<dbReference type="InterPro" id="IPR031309">
    <property type="entry name" value="Ribosomal_uL5_C"/>
</dbReference>
<keyword evidence="5" id="KW-0699">rRNA-binding</keyword>
<dbReference type="Pfam" id="PF00673">
    <property type="entry name" value="Ribosomal_L5_C"/>
    <property type="match status" value="1"/>
</dbReference>
<accession>A0A1F5NY68</accession>
<keyword evidence="5" id="KW-0820">tRNA-binding</keyword>
<dbReference type="PROSITE" id="PS00358">
    <property type="entry name" value="RIBOSOMAL_L5"/>
    <property type="match status" value="1"/>
</dbReference>
<organism evidence="9 10">
    <name type="scientific">Candidatus Doudnabacteria bacterium RIFCSPHIGHO2_01_FULL_49_9</name>
    <dbReference type="NCBI Taxonomy" id="1817827"/>
    <lineage>
        <taxon>Bacteria</taxon>
        <taxon>Candidatus Doudnaibacteriota</taxon>
    </lineage>
</organism>
<dbReference type="EMBL" id="MFEN01000068">
    <property type="protein sequence ID" value="OGE82589.1"/>
    <property type="molecule type" value="Genomic_DNA"/>
</dbReference>
<evidence type="ECO:0000259" key="7">
    <source>
        <dbReference type="Pfam" id="PF00281"/>
    </source>
</evidence>
<dbReference type="NCBIfam" id="NF000585">
    <property type="entry name" value="PRK00010.1"/>
    <property type="match status" value="1"/>
</dbReference>
<dbReference type="PIRSF" id="PIRSF002161">
    <property type="entry name" value="Ribosomal_L5"/>
    <property type="match status" value="1"/>
</dbReference>
<dbReference type="GO" id="GO:0000049">
    <property type="term" value="F:tRNA binding"/>
    <property type="evidence" value="ECO:0007669"/>
    <property type="project" value="UniProtKB-UniRule"/>
</dbReference>
<dbReference type="FunFam" id="3.30.1440.10:FF:000001">
    <property type="entry name" value="50S ribosomal protein L5"/>
    <property type="match status" value="1"/>
</dbReference>
<dbReference type="InterPro" id="IPR002132">
    <property type="entry name" value="Ribosomal_uL5"/>
</dbReference>
<dbReference type="GO" id="GO:0019843">
    <property type="term" value="F:rRNA binding"/>
    <property type="evidence" value="ECO:0007669"/>
    <property type="project" value="UniProtKB-UniRule"/>
</dbReference>
<protein>
    <recommendedName>
        <fullName evidence="4 5">Large ribosomal subunit protein uL5</fullName>
    </recommendedName>
</protein>
<dbReference type="InterPro" id="IPR020930">
    <property type="entry name" value="Ribosomal_uL5_bac-type"/>
</dbReference>
<feature type="domain" description="Large ribosomal subunit protein uL5 C-terminal" evidence="8">
    <location>
        <begin position="86"/>
        <end position="178"/>
    </location>
</feature>
<dbReference type="Pfam" id="PF00281">
    <property type="entry name" value="Ribosomal_L5"/>
    <property type="match status" value="1"/>
</dbReference>
<evidence type="ECO:0000256" key="1">
    <source>
        <dbReference type="ARBA" id="ARBA00008553"/>
    </source>
</evidence>
<dbReference type="GO" id="GO:0006412">
    <property type="term" value="P:translation"/>
    <property type="evidence" value="ECO:0007669"/>
    <property type="project" value="UniProtKB-UniRule"/>
</dbReference>
<dbReference type="GO" id="GO:0003735">
    <property type="term" value="F:structural constituent of ribosome"/>
    <property type="evidence" value="ECO:0007669"/>
    <property type="project" value="InterPro"/>
</dbReference>
<keyword evidence="3 5" id="KW-0687">Ribonucleoprotein</keyword>
<comment type="function">
    <text evidence="5">This is 1 of the proteins that bind and probably mediate the attachment of the 5S RNA into the large ribosomal subunit, where it forms part of the central protuberance. In the 70S ribosome it contacts protein S13 of the 30S subunit (bridge B1b), connecting the 2 subunits; this bridge is implicated in subunit movement. Contacts the P site tRNA; the 5S rRNA and some of its associated proteins might help stabilize positioning of ribosome-bound tRNAs.</text>
</comment>
<dbReference type="AlphaFoldDB" id="A0A1F5NY68"/>
<dbReference type="InterPro" id="IPR020929">
    <property type="entry name" value="Ribosomal_uL5_CS"/>
</dbReference>
<dbReference type="PANTHER" id="PTHR11994">
    <property type="entry name" value="60S RIBOSOMAL PROTEIN L11-RELATED"/>
    <property type="match status" value="1"/>
</dbReference>
<dbReference type="HAMAP" id="MF_01333_B">
    <property type="entry name" value="Ribosomal_uL5_B"/>
    <property type="match status" value="1"/>
</dbReference>
<sequence>MSRLMQEYKKKIRPALREELKIANIHAVPRIEKIVVNAGIGRILQQNPKVLDKLVEVMGKITGQRPVVTRAKKAIAGFKIRQGQTVGLTATLRSKRMYDFLDKLVNIAFPRTRDFRGLSRSGFDGRGNYNCAVREVIVFPEAGEGNMEGNFGLEITIVTSAQTNEAAYQLLKKYRFPFKD</sequence>
<feature type="domain" description="Large ribosomal subunit protein uL5 N-terminal" evidence="7">
    <location>
        <begin position="24"/>
        <end position="81"/>
    </location>
</feature>
<dbReference type="SUPFAM" id="SSF55282">
    <property type="entry name" value="RL5-like"/>
    <property type="match status" value="1"/>
</dbReference>